<proteinExistence type="predicted"/>
<evidence type="ECO:0000313" key="2">
    <source>
        <dbReference type="Proteomes" id="UP000281553"/>
    </source>
</evidence>
<protein>
    <submittedName>
        <fullName evidence="1">Uncharacterized protein</fullName>
    </submittedName>
</protein>
<evidence type="ECO:0000313" key="1">
    <source>
        <dbReference type="EMBL" id="VDN34409.1"/>
    </source>
</evidence>
<keyword evidence="2" id="KW-1185">Reference proteome</keyword>
<dbReference type="Proteomes" id="UP000281553">
    <property type="component" value="Unassembled WGS sequence"/>
</dbReference>
<accession>A0A3P7QYI2</accession>
<gene>
    <name evidence="1" type="ORF">DILT_LOCUS16501</name>
</gene>
<reference evidence="1 2" key="1">
    <citation type="submission" date="2018-11" db="EMBL/GenBank/DDBJ databases">
        <authorList>
            <consortium name="Pathogen Informatics"/>
        </authorList>
    </citation>
    <scope>NUCLEOTIDE SEQUENCE [LARGE SCALE GENOMIC DNA]</scope>
</reference>
<sequence>MALAYPTLPELLSDKVVGRHFSTVDELASQLTSLLMPKEDFEGPAESRELARYRSNLHQRRQSDLQDWHAQWRRIVLPVCKDLLSARARKTA</sequence>
<dbReference type="EMBL" id="UYRU01085226">
    <property type="protein sequence ID" value="VDN34409.1"/>
    <property type="molecule type" value="Genomic_DNA"/>
</dbReference>
<organism evidence="1 2">
    <name type="scientific">Dibothriocephalus latus</name>
    <name type="common">Fish tapeworm</name>
    <name type="synonym">Diphyllobothrium latum</name>
    <dbReference type="NCBI Taxonomy" id="60516"/>
    <lineage>
        <taxon>Eukaryota</taxon>
        <taxon>Metazoa</taxon>
        <taxon>Spiralia</taxon>
        <taxon>Lophotrochozoa</taxon>
        <taxon>Platyhelminthes</taxon>
        <taxon>Cestoda</taxon>
        <taxon>Eucestoda</taxon>
        <taxon>Diphyllobothriidea</taxon>
        <taxon>Diphyllobothriidae</taxon>
        <taxon>Dibothriocephalus</taxon>
    </lineage>
</organism>
<dbReference type="AlphaFoldDB" id="A0A3P7QYI2"/>
<name>A0A3P7QYI2_DIBLA</name>